<evidence type="ECO:0000313" key="2">
    <source>
        <dbReference type="EMBL" id="KAJ8776738.1"/>
    </source>
</evidence>
<gene>
    <name evidence="2" type="ORF">J1605_015327</name>
</gene>
<feature type="compositionally biased region" description="Pro residues" evidence="1">
    <location>
        <begin position="59"/>
        <end position="71"/>
    </location>
</feature>
<dbReference type="AlphaFoldDB" id="A0AB34GC57"/>
<feature type="compositionally biased region" description="Pro residues" evidence="1">
    <location>
        <begin position="120"/>
        <end position="132"/>
    </location>
</feature>
<dbReference type="PRINTS" id="PR01217">
    <property type="entry name" value="PRICHEXTENSN"/>
</dbReference>
<feature type="compositionally biased region" description="Basic residues" evidence="1">
    <location>
        <begin position="180"/>
        <end position="191"/>
    </location>
</feature>
<protein>
    <submittedName>
        <fullName evidence="2">Uncharacterized protein</fullName>
    </submittedName>
</protein>
<reference evidence="2 3" key="1">
    <citation type="submission" date="2022-11" db="EMBL/GenBank/DDBJ databases">
        <title>Whole genome sequence of Eschrichtius robustus ER-17-0199.</title>
        <authorList>
            <person name="Bruniche-Olsen A."/>
            <person name="Black A.N."/>
            <person name="Fields C.J."/>
            <person name="Walden K."/>
            <person name="Dewoody J.A."/>
        </authorList>
    </citation>
    <scope>NUCLEOTIDE SEQUENCE [LARGE SCALE GENOMIC DNA]</scope>
    <source>
        <strain evidence="2">ER-17-0199</strain>
        <tissue evidence="2">Blubber</tissue>
    </source>
</reference>
<evidence type="ECO:0000256" key="1">
    <source>
        <dbReference type="SAM" id="MobiDB-lite"/>
    </source>
</evidence>
<dbReference type="Proteomes" id="UP001159641">
    <property type="component" value="Unassembled WGS sequence"/>
</dbReference>
<evidence type="ECO:0000313" key="3">
    <source>
        <dbReference type="Proteomes" id="UP001159641"/>
    </source>
</evidence>
<dbReference type="EMBL" id="JAIQCJ010002358">
    <property type="protein sequence ID" value="KAJ8776738.1"/>
    <property type="molecule type" value="Genomic_DNA"/>
</dbReference>
<feature type="compositionally biased region" description="Basic and acidic residues" evidence="1">
    <location>
        <begin position="41"/>
        <end position="56"/>
    </location>
</feature>
<feature type="compositionally biased region" description="Pro residues" evidence="1">
    <location>
        <begin position="86"/>
        <end position="105"/>
    </location>
</feature>
<organism evidence="2 3">
    <name type="scientific">Eschrichtius robustus</name>
    <name type="common">California gray whale</name>
    <name type="synonym">Eschrichtius gibbosus</name>
    <dbReference type="NCBI Taxonomy" id="9764"/>
    <lineage>
        <taxon>Eukaryota</taxon>
        <taxon>Metazoa</taxon>
        <taxon>Chordata</taxon>
        <taxon>Craniata</taxon>
        <taxon>Vertebrata</taxon>
        <taxon>Euteleostomi</taxon>
        <taxon>Mammalia</taxon>
        <taxon>Eutheria</taxon>
        <taxon>Laurasiatheria</taxon>
        <taxon>Artiodactyla</taxon>
        <taxon>Whippomorpha</taxon>
        <taxon>Cetacea</taxon>
        <taxon>Mysticeti</taxon>
        <taxon>Eschrichtiidae</taxon>
        <taxon>Eschrichtius</taxon>
    </lineage>
</organism>
<comment type="caution">
    <text evidence="2">The sequence shown here is derived from an EMBL/GenBank/DDBJ whole genome shotgun (WGS) entry which is preliminary data.</text>
</comment>
<sequence>MRSRCASQKPLPDTRLHPPFTTEGKARKSAPSPRTASPESRNTRQGEWGADHRLDPGPRLCPRPSPPPPPGSVTRRPRGSASPSSRPRPPATRAPDPRLPAPRPSAPSHAGSSPKNTPRPQQPEPPRPPADPRPASRAPGPSSSRAGAAATASPGRGRRHHRPAEPPAGFPHRDRDCRSSRRRRGLIRPPRHVTSLLPTPAGRGLGQIHRRGGGAGSRAACGGRARRVAPPPAAGHDGRLRGGASASGWRKEFARRRLRAYGSFCRFSAVR</sequence>
<proteinExistence type="predicted"/>
<feature type="compositionally biased region" description="Low complexity" evidence="1">
    <location>
        <begin position="133"/>
        <end position="155"/>
    </location>
</feature>
<name>A0AB34GC57_ESCRO</name>
<keyword evidence="3" id="KW-1185">Reference proteome</keyword>
<feature type="region of interest" description="Disordered" evidence="1">
    <location>
        <begin position="1"/>
        <end position="249"/>
    </location>
</feature>
<accession>A0AB34GC57</accession>